<evidence type="ECO:0000313" key="7">
    <source>
        <dbReference type="Proteomes" id="UP000053429"/>
    </source>
</evidence>
<dbReference type="InterPro" id="IPR054418">
    <property type="entry name" value="MQNX/HUTI_composite_N"/>
</dbReference>
<keyword evidence="1" id="KW-0479">Metal-binding</keyword>
<organism evidence="6 7">
    <name type="scientific">Streptomyces caeruleatus</name>
    <dbReference type="NCBI Taxonomy" id="661399"/>
    <lineage>
        <taxon>Bacteria</taxon>
        <taxon>Bacillati</taxon>
        <taxon>Actinomycetota</taxon>
        <taxon>Actinomycetes</taxon>
        <taxon>Kitasatosporales</taxon>
        <taxon>Streptomycetaceae</taxon>
        <taxon>Streptomyces</taxon>
    </lineage>
</organism>
<dbReference type="EMBL" id="LMWY01000029">
    <property type="protein sequence ID" value="KUO00074.1"/>
    <property type="molecule type" value="Genomic_DNA"/>
</dbReference>
<dbReference type="Proteomes" id="UP000053429">
    <property type="component" value="Unassembled WGS sequence"/>
</dbReference>
<gene>
    <name evidence="6" type="ORF">AQJ67_24755</name>
</gene>
<dbReference type="Pfam" id="PF22039">
    <property type="entry name" value="HUTI_composite_bact"/>
    <property type="match status" value="1"/>
</dbReference>
<evidence type="ECO:0000313" key="6">
    <source>
        <dbReference type="EMBL" id="KUO00074.1"/>
    </source>
</evidence>
<dbReference type="RefSeq" id="WP_062721273.1">
    <property type="nucleotide sequence ID" value="NZ_KQ948931.1"/>
</dbReference>
<protein>
    <submittedName>
        <fullName evidence="6">Amidohydrolase</fullName>
    </submittedName>
</protein>
<dbReference type="SUPFAM" id="SSF51338">
    <property type="entry name" value="Composite domain of metallo-dependent hydrolases"/>
    <property type="match status" value="2"/>
</dbReference>
<dbReference type="GO" id="GO:0046872">
    <property type="term" value="F:metal ion binding"/>
    <property type="evidence" value="ECO:0007669"/>
    <property type="project" value="UniProtKB-KW"/>
</dbReference>
<feature type="domain" description="Amidohydrolase-related" evidence="4">
    <location>
        <begin position="54"/>
        <end position="385"/>
    </location>
</feature>
<keyword evidence="3" id="KW-0862">Zinc</keyword>
<dbReference type="STRING" id="661399.AQJ67_24755"/>
<dbReference type="InterPro" id="IPR051781">
    <property type="entry name" value="Metallo-dep_Hydrolase"/>
</dbReference>
<dbReference type="GO" id="GO:0016810">
    <property type="term" value="F:hydrolase activity, acting on carbon-nitrogen (but not peptide) bonds"/>
    <property type="evidence" value="ECO:0007669"/>
    <property type="project" value="InterPro"/>
</dbReference>
<dbReference type="Gene3D" id="3.20.20.140">
    <property type="entry name" value="Metal-dependent hydrolases"/>
    <property type="match status" value="1"/>
</dbReference>
<dbReference type="InterPro" id="IPR006680">
    <property type="entry name" value="Amidohydro-rel"/>
</dbReference>
<accession>A0A101TWZ1</accession>
<dbReference type="Gene3D" id="2.30.40.10">
    <property type="entry name" value="Urease, subunit C, domain 1"/>
    <property type="match status" value="1"/>
</dbReference>
<evidence type="ECO:0000259" key="4">
    <source>
        <dbReference type="Pfam" id="PF01979"/>
    </source>
</evidence>
<feature type="domain" description="Aminodeoxyfutalosine deaminase/Imidazolonepropionase-like composite" evidence="5">
    <location>
        <begin position="19"/>
        <end position="36"/>
    </location>
</feature>
<dbReference type="OrthoDB" id="3514520at2"/>
<dbReference type="InterPro" id="IPR011059">
    <property type="entry name" value="Metal-dep_hydrolase_composite"/>
</dbReference>
<evidence type="ECO:0000259" key="5">
    <source>
        <dbReference type="Pfam" id="PF22039"/>
    </source>
</evidence>
<keyword evidence="7" id="KW-1185">Reference proteome</keyword>
<dbReference type="Pfam" id="PF01979">
    <property type="entry name" value="Amidohydro_1"/>
    <property type="match status" value="1"/>
</dbReference>
<evidence type="ECO:0000256" key="3">
    <source>
        <dbReference type="ARBA" id="ARBA00022833"/>
    </source>
</evidence>
<dbReference type="AlphaFoldDB" id="A0A101TWZ1"/>
<evidence type="ECO:0000256" key="2">
    <source>
        <dbReference type="ARBA" id="ARBA00022801"/>
    </source>
</evidence>
<dbReference type="SUPFAM" id="SSF51556">
    <property type="entry name" value="Metallo-dependent hydrolases"/>
    <property type="match status" value="1"/>
</dbReference>
<dbReference type="InterPro" id="IPR032466">
    <property type="entry name" value="Metal_Hydrolase"/>
</dbReference>
<dbReference type="CDD" id="cd01299">
    <property type="entry name" value="Met_dep_hydrolase_A"/>
    <property type="match status" value="1"/>
</dbReference>
<keyword evidence="2 6" id="KW-0378">Hydrolase</keyword>
<dbReference type="InterPro" id="IPR057744">
    <property type="entry name" value="OTAase-like"/>
</dbReference>
<dbReference type="PANTHER" id="PTHR43135">
    <property type="entry name" value="ALPHA-D-RIBOSE 1-METHYLPHOSPHONATE 5-TRIPHOSPHATE DIPHOSPHATASE"/>
    <property type="match status" value="1"/>
</dbReference>
<name>A0A101TWZ1_9ACTN</name>
<dbReference type="PANTHER" id="PTHR43135:SF3">
    <property type="entry name" value="ALPHA-D-RIBOSE 1-METHYLPHOSPHONATE 5-TRIPHOSPHATE DIPHOSPHATASE"/>
    <property type="match status" value="1"/>
</dbReference>
<comment type="caution">
    <text evidence="6">The sequence shown here is derived from an EMBL/GenBank/DDBJ whole genome shotgun (WGS) entry which is preliminary data.</text>
</comment>
<reference evidence="6 7" key="1">
    <citation type="submission" date="2015-10" db="EMBL/GenBank/DDBJ databases">
        <title>Draft genome sequence of Streptomyces caeruleatus NRRL B-24802, type strain for the species Streptomyces caeruleatus.</title>
        <authorList>
            <person name="Ruckert C."/>
            <person name="Winkler A."/>
            <person name="Kalinowski J."/>
            <person name="Kampfer P."/>
            <person name="Glaeser S."/>
        </authorList>
    </citation>
    <scope>NUCLEOTIDE SEQUENCE [LARGE SCALE GENOMIC DNA]</scope>
    <source>
        <strain evidence="6 7">NRRL B-24802</strain>
    </source>
</reference>
<proteinExistence type="predicted"/>
<sequence length="397" mass="41255">MLITADRVLTGSGTYLEDGAVLVDGDRITAVGPRAQFAGHSRALGAELSFPGATVMPGLIDAHVHLVFDGSADPLATFNASSDEQLLRDMRRRAEQLLSSGVTTVRDLGDRNGLALRLQEEISRGGTPGPRIVSAGTPATTPGGHCHFLGGEVGGEAAIRDLVRRNLAAGAGVIKVMASGGGLTKDGPPSWQSQFSADELRTLVEEAHQAGAPVAAHAHGADSIAAVVDAGVDTIEHCTWMTKDAFGLRQDVLKKIIERGIAVCPAVSPHWQMVARHFGEERTKVLFGQVRQMAEAGVRLIAGTDAGVQRTGFENSLAGALPFYAHVGMPTDRILDMVTAHAADALGLGGSVGRIKSGLRADLVVVDGNPLADLGALREIRAVITAGCVKDPGSSAE</sequence>
<evidence type="ECO:0000256" key="1">
    <source>
        <dbReference type="ARBA" id="ARBA00022723"/>
    </source>
</evidence>